<dbReference type="PANTHER" id="PTHR37302">
    <property type="entry name" value="SLR1116 PROTEIN"/>
    <property type="match status" value="1"/>
</dbReference>
<gene>
    <name evidence="4" type="ORF">SAMN05421823_10435</name>
</gene>
<dbReference type="InterPro" id="IPR034660">
    <property type="entry name" value="DinB/YfiT-like"/>
</dbReference>
<dbReference type="STRING" id="1075417.SAMN05421823_10435"/>
<feature type="binding site" evidence="3">
    <location>
        <position position="49"/>
    </location>
    <ligand>
        <name>a divalent metal cation</name>
        <dbReference type="ChEBI" id="CHEBI:60240"/>
    </ligand>
</feature>
<feature type="binding site" evidence="3">
    <location>
        <position position="136"/>
    </location>
    <ligand>
        <name>a divalent metal cation</name>
        <dbReference type="ChEBI" id="CHEBI:60240"/>
    </ligand>
</feature>
<dbReference type="Pfam" id="PF05163">
    <property type="entry name" value="DinB"/>
    <property type="match status" value="1"/>
</dbReference>
<evidence type="ECO:0000256" key="1">
    <source>
        <dbReference type="ARBA" id="ARBA00008635"/>
    </source>
</evidence>
<evidence type="ECO:0000256" key="2">
    <source>
        <dbReference type="ARBA" id="ARBA00022723"/>
    </source>
</evidence>
<dbReference type="InterPro" id="IPR007837">
    <property type="entry name" value="DinB"/>
</dbReference>
<organism evidence="4 5">
    <name type="scientific">Catalinimonas alkaloidigena</name>
    <dbReference type="NCBI Taxonomy" id="1075417"/>
    <lineage>
        <taxon>Bacteria</taxon>
        <taxon>Pseudomonadati</taxon>
        <taxon>Bacteroidota</taxon>
        <taxon>Cytophagia</taxon>
        <taxon>Cytophagales</taxon>
        <taxon>Catalimonadaceae</taxon>
        <taxon>Catalinimonas</taxon>
    </lineage>
</organism>
<evidence type="ECO:0000313" key="5">
    <source>
        <dbReference type="Proteomes" id="UP000198510"/>
    </source>
</evidence>
<feature type="binding site" evidence="3">
    <location>
        <position position="132"/>
    </location>
    <ligand>
        <name>a divalent metal cation</name>
        <dbReference type="ChEBI" id="CHEBI:60240"/>
    </ligand>
</feature>
<dbReference type="EMBL" id="FNFO01000004">
    <property type="protein sequence ID" value="SDK97413.1"/>
    <property type="molecule type" value="Genomic_DNA"/>
</dbReference>
<evidence type="ECO:0000313" key="4">
    <source>
        <dbReference type="EMBL" id="SDK97413.1"/>
    </source>
</evidence>
<dbReference type="Gene3D" id="1.20.120.450">
    <property type="entry name" value="dinb family like domain"/>
    <property type="match status" value="1"/>
</dbReference>
<dbReference type="OrthoDB" id="9811413at2"/>
<name>A0A1G9GAV2_9BACT</name>
<proteinExistence type="inferred from homology"/>
<sequence>MHAFYLNVTAMERDLNDWFTYNHEANVETIAALREAPHPTDKALSIMGHVLNAHRVWLHRIHPLEKEAPQPWQANDPATFAATNDRLLRDTRLYLQSGAFGLSLHKPITYTNTKGERFENTILEIFFQILAHSAYHRGQLALMLRQDGVAPPLTDYIFLRRNPQPVLS</sequence>
<keyword evidence="5" id="KW-1185">Reference proteome</keyword>
<dbReference type="Proteomes" id="UP000198510">
    <property type="component" value="Unassembled WGS sequence"/>
</dbReference>
<comment type="similarity">
    <text evidence="1">Belongs to the DinB family.</text>
</comment>
<dbReference type="SUPFAM" id="SSF109854">
    <property type="entry name" value="DinB/YfiT-like putative metalloenzymes"/>
    <property type="match status" value="1"/>
</dbReference>
<dbReference type="GO" id="GO:0046872">
    <property type="term" value="F:metal ion binding"/>
    <property type="evidence" value="ECO:0007669"/>
    <property type="project" value="UniProtKB-KW"/>
</dbReference>
<accession>A0A1G9GAV2</accession>
<dbReference type="PANTHER" id="PTHR37302:SF3">
    <property type="entry name" value="DAMAGE-INDUCIBLE PROTEIN DINB"/>
    <property type="match status" value="1"/>
</dbReference>
<reference evidence="4 5" key="1">
    <citation type="submission" date="2016-10" db="EMBL/GenBank/DDBJ databases">
        <authorList>
            <person name="de Groot N.N."/>
        </authorList>
    </citation>
    <scope>NUCLEOTIDE SEQUENCE [LARGE SCALE GENOMIC DNA]</scope>
    <source>
        <strain evidence="4 5">DSM 25186</strain>
    </source>
</reference>
<keyword evidence="2 3" id="KW-0479">Metal-binding</keyword>
<evidence type="ECO:0000256" key="3">
    <source>
        <dbReference type="PIRSR" id="PIRSR607837-1"/>
    </source>
</evidence>
<protein>
    <submittedName>
        <fullName evidence="4">Uncharacterized damage-inducible protein DinB (Forms a four-helix bundle)</fullName>
    </submittedName>
</protein>
<dbReference type="AlphaFoldDB" id="A0A1G9GAV2"/>